<reference evidence="1 2" key="1">
    <citation type="submission" date="2012-01" db="EMBL/GenBank/DDBJ databases">
        <title>Complete sequence of Desulfotomaculum gibsoniae DSM 7213.</title>
        <authorList>
            <consortium name="US DOE Joint Genome Institute"/>
            <person name="Lucas S."/>
            <person name="Han J."/>
            <person name="Lapidus A."/>
            <person name="Cheng J.-F."/>
            <person name="Goodwin L."/>
            <person name="Pitluck S."/>
            <person name="Peters L."/>
            <person name="Ovchinnikova G."/>
            <person name="Teshima H."/>
            <person name="Detter J.C."/>
            <person name="Han C."/>
            <person name="Tapia R."/>
            <person name="Land M."/>
            <person name="Hauser L."/>
            <person name="Kyrpides N."/>
            <person name="Ivanova N."/>
            <person name="Pagani I."/>
            <person name="Parshina S."/>
            <person name="Plugge C."/>
            <person name="Muyzer G."/>
            <person name="Kuever J."/>
            <person name="Ivanova A."/>
            <person name="Nazina T."/>
            <person name="Klenk H.-P."/>
            <person name="Brambilla E."/>
            <person name="Spring S."/>
            <person name="Stams A.F."/>
            <person name="Woyke T."/>
        </authorList>
    </citation>
    <scope>NUCLEOTIDE SEQUENCE [LARGE SCALE GENOMIC DNA]</scope>
    <source>
        <strain evidence="1 2">DSM 7213</strain>
    </source>
</reference>
<dbReference type="PIRSF" id="PIRSF039032">
    <property type="entry name" value="HigB-2"/>
    <property type="match status" value="1"/>
</dbReference>
<dbReference type="Proteomes" id="UP000013520">
    <property type="component" value="Chromosome"/>
</dbReference>
<evidence type="ECO:0000313" key="1">
    <source>
        <dbReference type="EMBL" id="AGL03523.1"/>
    </source>
</evidence>
<dbReference type="Pfam" id="PF06296">
    <property type="entry name" value="RelE"/>
    <property type="match status" value="1"/>
</dbReference>
<dbReference type="KEGG" id="dgi:Desgi_4279"/>
<keyword evidence="2" id="KW-1185">Reference proteome</keyword>
<dbReference type="eggNOG" id="COG4737">
    <property type="taxonomic scope" value="Bacteria"/>
</dbReference>
<protein>
    <recommendedName>
        <fullName evidence="3">Cytotoxic translational repressor of toxin-antitoxin stability system</fullName>
    </recommendedName>
</protein>
<dbReference type="HOGENOM" id="CLU_110687_4_1_9"/>
<sequence length="113" mass="13059">MTREFVILPEFEKSWNKMGLTAENLRELEIYLCLHPENGDVVPGTGGLRKLRWSAQGKGKRGGARVIYVDFAYYEKIYLLGVYPKSVKINLSETEKAEIKRLIKILEQELKNK</sequence>
<name>R4KK23_9FIRM</name>
<dbReference type="EMBL" id="CP003273">
    <property type="protein sequence ID" value="AGL03523.1"/>
    <property type="molecule type" value="Genomic_DNA"/>
</dbReference>
<evidence type="ECO:0008006" key="3">
    <source>
        <dbReference type="Google" id="ProtNLM"/>
    </source>
</evidence>
<dbReference type="InterPro" id="IPR009387">
    <property type="entry name" value="HigB-2"/>
</dbReference>
<gene>
    <name evidence="1" type="ORF">Desgi_4279</name>
</gene>
<accession>R4KK23</accession>
<dbReference type="AlphaFoldDB" id="R4KK23"/>
<organism evidence="1 2">
    <name type="scientific">Desulfoscipio gibsoniae DSM 7213</name>
    <dbReference type="NCBI Taxonomy" id="767817"/>
    <lineage>
        <taxon>Bacteria</taxon>
        <taxon>Bacillati</taxon>
        <taxon>Bacillota</taxon>
        <taxon>Clostridia</taxon>
        <taxon>Eubacteriales</taxon>
        <taxon>Desulfallaceae</taxon>
        <taxon>Desulfoscipio</taxon>
    </lineage>
</organism>
<dbReference type="STRING" id="767817.Desgi_4279"/>
<proteinExistence type="predicted"/>
<evidence type="ECO:0000313" key="2">
    <source>
        <dbReference type="Proteomes" id="UP000013520"/>
    </source>
</evidence>